<dbReference type="OrthoDB" id="9027184at2"/>
<reference evidence="1 2" key="2">
    <citation type="journal article" date="2013" name="Plant Physiol.">
        <title>A Nostoc punctiforme Sugar Transporter Necessary to Establish a Cyanobacterium-Plant Symbiosis.</title>
        <authorList>
            <person name="Ekman M."/>
            <person name="Picossi S."/>
            <person name="Campbell E.L."/>
            <person name="Meeks J.C."/>
            <person name="Flores E."/>
        </authorList>
    </citation>
    <scope>NUCLEOTIDE SEQUENCE [LARGE SCALE GENOMIC DNA]</scope>
    <source>
        <strain evidence="2">ATCC 29133 / PCC 73102</strain>
    </source>
</reference>
<dbReference type="EnsemblBacteria" id="ACC80119">
    <property type="protein sequence ID" value="ACC80119"/>
    <property type="gene ID" value="Npun_F1412"/>
</dbReference>
<gene>
    <name evidence="1" type="ordered locus">Npun_F1412</name>
</gene>
<name>B2IZI9_NOSP7</name>
<dbReference type="AlphaFoldDB" id="B2IZI9"/>
<dbReference type="KEGG" id="npu:Npun_F1412"/>
<dbReference type="HOGENOM" id="CLU_007726_0_0_3"/>
<dbReference type="RefSeq" id="WP_012408140.1">
    <property type="nucleotide sequence ID" value="NC_010628.1"/>
</dbReference>
<proteinExistence type="predicted"/>
<evidence type="ECO:0000313" key="1">
    <source>
        <dbReference type="EMBL" id="ACC80119.1"/>
    </source>
</evidence>
<sequence>MASLPPKIDQRTYEEIVEQTEKLVEQSTDWKATPGNKTDAGGALIRIFGRMVKLVSDRINQVPEKNFLAFLDLIGGELKPPQPAKVPLTFYLAQGSPTDALVPAHTQVSAPPAEGADEEIVFETDRELVVTTTQLQAVFLREPNQDKYSDLSEMLYEKRTLSGTGQQDGAFLALEGDRSITHSLYITCPEILALPELKELQLIITTNNTVESVNQLQTLPLNWSYWDGSQWQSIQAPSQSQNNNQSTITFTFANLPIPAPYELQGKTARWLQANLNNISSLIGNFPQFTNIQGTINIKQSNLIPEVCLFNTTPLDLTKDFYPFGEQPEINDTFYIALNDTFIKPNATISIDIILTYKPVNINNLKIVWEIGNGGVWQEIADKNNQLKWIAQSSAIQFTEKDTIQAKLQFPSAENIPSPSTVNGETRYWIRARITQGHYGKAADERLYPVYDDLAVLRKEFKQGANEIEVDTLDLFKTGDAIRILPYTEGFSEENKITQIIKETNRLKLETGVLNTTLGVGTRIMRKLIITETIPPTYDPPLLKSLKLTYEFTLTEKAIYCAENDFIYSHPEKSSTQSFQPFTPTIDREPTLYLGFDNSFNNKTVTLYTQFEAPLPNELSADITEKTVLASTVNTGDKTLQIADLTGWQTGDRLQIQNPLNTKQYDNYIISNISNNLVTTNQPLQQNYPQNTPVIRPQQPQLVWEYSSPLGWQPLGVEDETQAFSQPGLIRFIAPADLSPRENFGKKLYWLRVRWVSGNFRVKPRLRRLLTNTIWAVQAISLQEEVLGSSNYEPNQVFIANNIPILMGQQLEIQEAQIPLNIESHRIKVIKDNLGEIDEVWVLWQEVADFYGSSASDRHYTLDRQTGEIRFGNGQAGMIPPRGRNNIRLSFYRTGGGKQGNVTAQTISQLKTTIPYIDRVINLEAAAGGAQQETLDRLKERVPKQLRHRDRAVTLEDIADLAYEASTDVARVKVVTPDLLTADFSPLNEKLWLDPTKPNVLFEDSLREKLQTINATEAENFEKMMREINRRAGQVKLMILPYSSDRQPTPSLALLEQVETYIRSRCAGTVDLVVTAPKWREVTVTATITPVLLEDADMVRNIVRQHLEAFLHPLTGGTGEGWQFGRYPQKSDFYAIIQSITGVDHVNSLEVELPTTKSKSLLSADSLIYSGHHTVNLSSLLN</sequence>
<accession>B2IZI9</accession>
<reference evidence="2" key="1">
    <citation type="submission" date="2008-04" db="EMBL/GenBank/DDBJ databases">
        <title>Complete sequence of chromosome of Nostoc punctiforme ATCC 29133.</title>
        <authorList>
            <consortium name="US DOE Joint Genome Institute"/>
            <person name="Copeland A."/>
            <person name="Lucas S."/>
            <person name="Lapidus A."/>
            <person name="Glavina del Rio T."/>
            <person name="Dalin E."/>
            <person name="Tice H."/>
            <person name="Pitluck S."/>
            <person name="Chain P."/>
            <person name="Malfatti S."/>
            <person name="Shin M."/>
            <person name="Vergez L."/>
            <person name="Schmutz J."/>
            <person name="Larimer F."/>
            <person name="Land M."/>
            <person name="Hauser L."/>
            <person name="Kyrpides N."/>
            <person name="Kim E."/>
            <person name="Meeks J.C."/>
            <person name="Elhai J."/>
            <person name="Campbell E.L."/>
            <person name="Thiel T."/>
            <person name="Longmire J."/>
            <person name="Potts M."/>
            <person name="Atlas R."/>
        </authorList>
    </citation>
    <scope>NUCLEOTIDE SEQUENCE [LARGE SCALE GENOMIC DNA]</scope>
    <source>
        <strain evidence="2">ATCC 29133 / PCC 73102</strain>
    </source>
</reference>
<dbReference type="STRING" id="63737.Npun_F1412"/>
<dbReference type="Proteomes" id="UP000001191">
    <property type="component" value="Chromosome"/>
</dbReference>
<dbReference type="eggNOG" id="COG3299">
    <property type="taxonomic scope" value="Bacteria"/>
</dbReference>
<dbReference type="EMBL" id="CP001037">
    <property type="protein sequence ID" value="ACC80119.1"/>
    <property type="molecule type" value="Genomic_DNA"/>
</dbReference>
<evidence type="ECO:0000313" key="2">
    <source>
        <dbReference type="Proteomes" id="UP000001191"/>
    </source>
</evidence>
<keyword evidence="2" id="KW-1185">Reference proteome</keyword>
<organism evidence="1 2">
    <name type="scientific">Nostoc punctiforme (strain ATCC 29133 / PCC 73102)</name>
    <dbReference type="NCBI Taxonomy" id="63737"/>
    <lineage>
        <taxon>Bacteria</taxon>
        <taxon>Bacillati</taxon>
        <taxon>Cyanobacteriota</taxon>
        <taxon>Cyanophyceae</taxon>
        <taxon>Nostocales</taxon>
        <taxon>Nostocaceae</taxon>
        <taxon>Nostoc</taxon>
    </lineage>
</organism>
<protein>
    <submittedName>
        <fullName evidence="1">Uncharacterized protein</fullName>
    </submittedName>
</protein>